<evidence type="ECO:0000256" key="1">
    <source>
        <dbReference type="PROSITE-ProRule" id="PRU01005"/>
    </source>
</evidence>
<dbReference type="Gene3D" id="1.10.10.1940">
    <property type="match status" value="1"/>
</dbReference>
<dbReference type="EMBL" id="JH817765">
    <property type="protein sequence ID" value="EKC18465.1"/>
    <property type="molecule type" value="Genomic_DNA"/>
</dbReference>
<evidence type="ECO:0000313" key="2">
    <source>
        <dbReference type="EMBL" id="EKC18465.1"/>
    </source>
</evidence>
<proteinExistence type="predicted"/>
<dbReference type="InterPro" id="IPR003582">
    <property type="entry name" value="ShKT_dom"/>
</dbReference>
<dbReference type="HOGENOM" id="CLU_158367_0_0_1"/>
<dbReference type="PROSITE" id="PS51670">
    <property type="entry name" value="SHKT"/>
    <property type="match status" value="1"/>
</dbReference>
<organism evidence="2">
    <name type="scientific">Magallana gigas</name>
    <name type="common">Pacific oyster</name>
    <name type="synonym">Crassostrea gigas</name>
    <dbReference type="NCBI Taxonomy" id="29159"/>
    <lineage>
        <taxon>Eukaryota</taxon>
        <taxon>Metazoa</taxon>
        <taxon>Spiralia</taxon>
        <taxon>Lophotrochozoa</taxon>
        <taxon>Mollusca</taxon>
        <taxon>Bivalvia</taxon>
        <taxon>Autobranchia</taxon>
        <taxon>Pteriomorphia</taxon>
        <taxon>Ostreida</taxon>
        <taxon>Ostreoidea</taxon>
        <taxon>Ostreidae</taxon>
        <taxon>Magallana</taxon>
    </lineage>
</organism>
<comment type="caution">
    <text evidence="1">Lacks conserved residue(s) required for the propagation of feature annotation.</text>
</comment>
<gene>
    <name evidence="2" type="ORF">CGI_10012363</name>
</gene>
<dbReference type="AlphaFoldDB" id="K1PPW4"/>
<reference evidence="2" key="1">
    <citation type="journal article" date="2012" name="Nature">
        <title>The oyster genome reveals stress adaptation and complexity of shell formation.</title>
        <authorList>
            <person name="Zhang G."/>
            <person name="Fang X."/>
            <person name="Guo X."/>
            <person name="Li L."/>
            <person name="Luo R."/>
            <person name="Xu F."/>
            <person name="Yang P."/>
            <person name="Zhang L."/>
            <person name="Wang X."/>
            <person name="Qi H."/>
            <person name="Xiong Z."/>
            <person name="Que H."/>
            <person name="Xie Y."/>
            <person name="Holland P.W."/>
            <person name="Paps J."/>
            <person name="Zhu Y."/>
            <person name="Wu F."/>
            <person name="Chen Y."/>
            <person name="Wang J."/>
            <person name="Peng C."/>
            <person name="Meng J."/>
            <person name="Yang L."/>
            <person name="Liu J."/>
            <person name="Wen B."/>
            <person name="Zhang N."/>
            <person name="Huang Z."/>
            <person name="Zhu Q."/>
            <person name="Feng Y."/>
            <person name="Mount A."/>
            <person name="Hedgecock D."/>
            <person name="Xu Z."/>
            <person name="Liu Y."/>
            <person name="Domazet-Loso T."/>
            <person name="Du Y."/>
            <person name="Sun X."/>
            <person name="Zhang S."/>
            <person name="Liu B."/>
            <person name="Cheng P."/>
            <person name="Jiang X."/>
            <person name="Li J."/>
            <person name="Fan D."/>
            <person name="Wang W."/>
            <person name="Fu W."/>
            <person name="Wang T."/>
            <person name="Wang B."/>
            <person name="Zhang J."/>
            <person name="Peng Z."/>
            <person name="Li Y."/>
            <person name="Li N."/>
            <person name="Wang J."/>
            <person name="Chen M."/>
            <person name="He Y."/>
            <person name="Tan F."/>
            <person name="Song X."/>
            <person name="Zheng Q."/>
            <person name="Huang R."/>
            <person name="Yang H."/>
            <person name="Du X."/>
            <person name="Chen L."/>
            <person name="Yang M."/>
            <person name="Gaffney P.M."/>
            <person name="Wang S."/>
            <person name="Luo L."/>
            <person name="She Z."/>
            <person name="Ming Y."/>
            <person name="Huang W."/>
            <person name="Zhang S."/>
            <person name="Huang B."/>
            <person name="Zhang Y."/>
            <person name="Qu T."/>
            <person name="Ni P."/>
            <person name="Miao G."/>
            <person name="Wang J."/>
            <person name="Wang Q."/>
            <person name="Steinberg C.E."/>
            <person name="Wang H."/>
            <person name="Li N."/>
            <person name="Qian L."/>
            <person name="Zhang G."/>
            <person name="Li Y."/>
            <person name="Yang H."/>
            <person name="Liu X."/>
            <person name="Wang J."/>
            <person name="Yin Y."/>
            <person name="Wang J."/>
        </authorList>
    </citation>
    <scope>NUCLEOTIDE SEQUENCE [LARGE SCALE GENOMIC DNA]</scope>
    <source>
        <strain evidence="2">05x7-T-G4-1.051#20</strain>
    </source>
</reference>
<sequence length="144" mass="16061">MTDILVLGLDYDPSAQCELYNAAALCDPNGVYFGWALSRCPDHCGLCPVCKDTVDCRVYNASKICVPNGKYFEWSKQNCPAYCAYCQAPTRIIPCSDKLTNCVEYPPDLCTNNYYRVWVADNCRKFCGLCSGLDRVIDYSSVVG</sequence>
<dbReference type="SMART" id="SM00254">
    <property type="entry name" value="ShKT"/>
    <property type="match status" value="2"/>
</dbReference>
<protein>
    <submittedName>
        <fullName evidence="2">Uncharacterized protein</fullName>
    </submittedName>
</protein>
<dbReference type="Pfam" id="PF01549">
    <property type="entry name" value="ShK"/>
    <property type="match status" value="3"/>
</dbReference>
<name>K1PPW4_MAGGI</name>
<accession>K1PPW4</accession>
<dbReference type="InParanoid" id="K1PPW4"/>